<dbReference type="AlphaFoldDB" id="A0A4R6UU09"/>
<dbReference type="InterPro" id="IPR018060">
    <property type="entry name" value="HTH_AraC"/>
</dbReference>
<dbReference type="PROSITE" id="PS01124">
    <property type="entry name" value="HTH_ARAC_FAMILY_2"/>
    <property type="match status" value="1"/>
</dbReference>
<comment type="caution">
    <text evidence="5">The sequence shown here is derived from an EMBL/GenBank/DDBJ whole genome shotgun (WGS) entry which is preliminary data.</text>
</comment>
<keyword evidence="6" id="KW-1185">Reference proteome</keyword>
<dbReference type="Pfam" id="PF20240">
    <property type="entry name" value="DUF6597"/>
    <property type="match status" value="1"/>
</dbReference>
<protein>
    <submittedName>
        <fullName evidence="5">AraC family transcriptional regulator</fullName>
    </submittedName>
</protein>
<evidence type="ECO:0000313" key="5">
    <source>
        <dbReference type="EMBL" id="TDQ50750.1"/>
    </source>
</evidence>
<evidence type="ECO:0000256" key="1">
    <source>
        <dbReference type="ARBA" id="ARBA00023015"/>
    </source>
</evidence>
<keyword evidence="2" id="KW-0238">DNA-binding</keyword>
<dbReference type="Gene3D" id="1.10.10.60">
    <property type="entry name" value="Homeodomain-like"/>
    <property type="match status" value="1"/>
</dbReference>
<sequence>MLAPYTPSSPPPDLAGDLVLGWTARLGGRYRLVPDGCVDVLWTSTGSAWVCGPETSAWTFALPPGTEAAGVRLRPGRAASALGLDTPGARDRRVRIEDVLGSRVQRHVVEQVAAAPPEERLRVLHDHARRWLAVAPAPDRVGETVARLLAHDTGTSVAALAEAAVLSERQLHRRCTALFGYGPATLRRILRLQRFMRLARRPGAAAGIADLAFAAGYTDQPHLSRDCRAITGVSPGDLLGR</sequence>
<dbReference type="SMART" id="SM00342">
    <property type="entry name" value="HTH_ARAC"/>
    <property type="match status" value="1"/>
</dbReference>
<dbReference type="PANTHER" id="PTHR46796:SF15">
    <property type="entry name" value="BLL1074 PROTEIN"/>
    <property type="match status" value="1"/>
</dbReference>
<dbReference type="GO" id="GO:0043565">
    <property type="term" value="F:sequence-specific DNA binding"/>
    <property type="evidence" value="ECO:0007669"/>
    <property type="project" value="InterPro"/>
</dbReference>
<dbReference type="Pfam" id="PF12833">
    <property type="entry name" value="HTH_18"/>
    <property type="match status" value="1"/>
</dbReference>
<dbReference type="PANTHER" id="PTHR46796">
    <property type="entry name" value="HTH-TYPE TRANSCRIPTIONAL ACTIVATOR RHAS-RELATED"/>
    <property type="match status" value="1"/>
</dbReference>
<dbReference type="Proteomes" id="UP000295281">
    <property type="component" value="Unassembled WGS sequence"/>
</dbReference>
<gene>
    <name evidence="5" type="ORF">EV190_11255</name>
</gene>
<evidence type="ECO:0000259" key="4">
    <source>
        <dbReference type="PROSITE" id="PS01124"/>
    </source>
</evidence>
<dbReference type="GO" id="GO:0003700">
    <property type="term" value="F:DNA-binding transcription factor activity"/>
    <property type="evidence" value="ECO:0007669"/>
    <property type="project" value="InterPro"/>
</dbReference>
<feature type="domain" description="HTH araC/xylS-type" evidence="4">
    <location>
        <begin position="139"/>
        <end position="241"/>
    </location>
</feature>
<organism evidence="5 6">
    <name type="scientific">Actinorugispora endophytica</name>
    <dbReference type="NCBI Taxonomy" id="1605990"/>
    <lineage>
        <taxon>Bacteria</taxon>
        <taxon>Bacillati</taxon>
        <taxon>Actinomycetota</taxon>
        <taxon>Actinomycetes</taxon>
        <taxon>Streptosporangiales</taxon>
        <taxon>Nocardiopsidaceae</taxon>
        <taxon>Actinorugispora</taxon>
    </lineage>
</organism>
<dbReference type="RefSeq" id="WP_133742230.1">
    <property type="nucleotide sequence ID" value="NZ_SNYN01000012.1"/>
</dbReference>
<accession>A0A4R6UU09</accession>
<dbReference type="OrthoDB" id="9815799at2"/>
<name>A0A4R6UU09_9ACTN</name>
<keyword evidence="1" id="KW-0805">Transcription regulation</keyword>
<evidence type="ECO:0000256" key="3">
    <source>
        <dbReference type="ARBA" id="ARBA00023163"/>
    </source>
</evidence>
<reference evidence="5 6" key="1">
    <citation type="submission" date="2019-03" db="EMBL/GenBank/DDBJ databases">
        <title>Genomic Encyclopedia of Type Strains, Phase IV (KMG-IV): sequencing the most valuable type-strain genomes for metagenomic binning, comparative biology and taxonomic classification.</title>
        <authorList>
            <person name="Goeker M."/>
        </authorList>
    </citation>
    <scope>NUCLEOTIDE SEQUENCE [LARGE SCALE GENOMIC DNA]</scope>
    <source>
        <strain evidence="5 6">DSM 46770</strain>
    </source>
</reference>
<keyword evidence="3" id="KW-0804">Transcription</keyword>
<evidence type="ECO:0000313" key="6">
    <source>
        <dbReference type="Proteomes" id="UP000295281"/>
    </source>
</evidence>
<evidence type="ECO:0000256" key="2">
    <source>
        <dbReference type="ARBA" id="ARBA00023125"/>
    </source>
</evidence>
<dbReference type="InterPro" id="IPR050204">
    <property type="entry name" value="AraC_XylS_family_regulators"/>
</dbReference>
<dbReference type="EMBL" id="SNYN01000012">
    <property type="protein sequence ID" value="TDQ50750.1"/>
    <property type="molecule type" value="Genomic_DNA"/>
</dbReference>
<proteinExistence type="predicted"/>
<dbReference type="InterPro" id="IPR046532">
    <property type="entry name" value="DUF6597"/>
</dbReference>